<dbReference type="Gene3D" id="3.30.710.10">
    <property type="entry name" value="Potassium Channel Kv1.1, Chain A"/>
    <property type="match status" value="1"/>
</dbReference>
<evidence type="ECO:0000313" key="2">
    <source>
        <dbReference type="EMBL" id="KAK8838901.1"/>
    </source>
</evidence>
<reference evidence="2 3" key="1">
    <citation type="submission" date="2024-04" db="EMBL/GenBank/DDBJ databases">
        <title>Tritrichomonas musculus Genome.</title>
        <authorList>
            <person name="Alves-Ferreira E."/>
            <person name="Grigg M."/>
            <person name="Lorenzi H."/>
            <person name="Galac M."/>
        </authorList>
    </citation>
    <scope>NUCLEOTIDE SEQUENCE [LARGE SCALE GENOMIC DNA]</scope>
    <source>
        <strain evidence="2 3">EAF2021</strain>
    </source>
</reference>
<dbReference type="SUPFAM" id="SSF49785">
    <property type="entry name" value="Galactose-binding domain-like"/>
    <property type="match status" value="1"/>
</dbReference>
<evidence type="ECO:0000256" key="1">
    <source>
        <dbReference type="SAM" id="MobiDB-lite"/>
    </source>
</evidence>
<evidence type="ECO:0000313" key="3">
    <source>
        <dbReference type="Proteomes" id="UP001470230"/>
    </source>
</evidence>
<gene>
    <name evidence="2" type="ORF">M9Y10_032944</name>
</gene>
<accession>A0ABR2GYD3</accession>
<name>A0ABR2GYD3_9EUKA</name>
<dbReference type="EMBL" id="JAPFFF010000054">
    <property type="protein sequence ID" value="KAK8838901.1"/>
    <property type="molecule type" value="Genomic_DNA"/>
</dbReference>
<feature type="region of interest" description="Disordered" evidence="1">
    <location>
        <begin position="332"/>
        <end position="354"/>
    </location>
</feature>
<comment type="caution">
    <text evidence="2">The sequence shown here is derived from an EMBL/GenBank/DDBJ whole genome shotgun (WGS) entry which is preliminary data.</text>
</comment>
<proteinExistence type="predicted"/>
<dbReference type="InterPro" id="IPR008979">
    <property type="entry name" value="Galactose-bd-like_sf"/>
</dbReference>
<dbReference type="InterPro" id="IPR011333">
    <property type="entry name" value="SKP1/BTB/POZ_sf"/>
</dbReference>
<keyword evidence="3" id="KW-1185">Reference proteome</keyword>
<organism evidence="2 3">
    <name type="scientific">Tritrichomonas musculus</name>
    <dbReference type="NCBI Taxonomy" id="1915356"/>
    <lineage>
        <taxon>Eukaryota</taxon>
        <taxon>Metamonada</taxon>
        <taxon>Parabasalia</taxon>
        <taxon>Tritrichomonadida</taxon>
        <taxon>Tritrichomonadidae</taxon>
        <taxon>Tritrichomonas</taxon>
    </lineage>
</organism>
<protein>
    <recommendedName>
        <fullName evidence="4">F5/8 type C domain-containing protein</fullName>
    </recommendedName>
</protein>
<sequence length="563" mass="67054">MKINKIVQIQEELPTTHFFTYNGKNYQINFDFFKYYSKYFSNHQLEIQAKQYIPLLNEDQNKDIRLSEESIQYFINFIHRQQITLTNENVIHLNYLANKYEVPLLINATNDYISSNHSALALQLLLLYQNDPKCHPEQYEDIISKKFLDFINDDRLFSLNISILHRIIEKYLIEHENDPISENDDKIMNFLFKCLDGEKFGLSASCFFEHVNFSGGRSKYLNVLVNDYDNKFDFHFINSNFLKSIYLTQSQLFQMDDKNQLKYDELVKKFEKEIDDLKAENTRRLDEQKKAFDDEIKSVKSENDDLRRKVQLLSEQVQKFGDEMEKLKSEINEANEESSKKQNELIQKEEQNRQKNEELASLMERRFNEMRAEQARKLEEQKRNVDEKIGNATKDIEELKNSQFDKPIFNQLKLLSNGNIIDSGVIGYETSHIEDGKIQNLFDNSQSTYFRIWEKDGYIIFDFKDRKVQFSKYYFSVPIKRLGKCDGQPKSWKIEASNDKNTWDLVDLRENDTNLNNYGSFNTYACNNIPNDFYRYIRIQEIISQDNDHEFLLSEIEFYGSIK</sequence>
<evidence type="ECO:0008006" key="4">
    <source>
        <dbReference type="Google" id="ProtNLM"/>
    </source>
</evidence>
<dbReference type="Proteomes" id="UP001470230">
    <property type="component" value="Unassembled WGS sequence"/>
</dbReference>
<dbReference type="Gene3D" id="2.60.120.260">
    <property type="entry name" value="Galactose-binding domain-like"/>
    <property type="match status" value="1"/>
</dbReference>